<dbReference type="AlphaFoldDB" id="A0A0A2VAC8"/>
<feature type="compositionally biased region" description="Basic and acidic residues" evidence="1">
    <location>
        <begin position="70"/>
        <end position="82"/>
    </location>
</feature>
<feature type="region of interest" description="Disordered" evidence="1">
    <location>
        <begin position="70"/>
        <end position="102"/>
    </location>
</feature>
<sequence length="102" mass="11463">MSKFRTIRLPEGTPGLKVEDVQKDQHPSAAVGAESDTPAKQADRKLAEFIIKTYQKDIFVRAGDDFEIEKSNKEAQHTETARPGKLSHRLQQDNPTPGYRAE</sequence>
<evidence type="ECO:0000256" key="1">
    <source>
        <dbReference type="SAM" id="MobiDB-lite"/>
    </source>
</evidence>
<name>A0A0A2VAC8_BEABA</name>
<reference evidence="2 3" key="1">
    <citation type="submission" date="2012-10" db="EMBL/GenBank/DDBJ databases">
        <title>Genome sequencing and analysis of entomopathogenic fungi Beauveria bassiana D1-5.</title>
        <authorList>
            <person name="Li Q."/>
            <person name="Wang L."/>
            <person name="Zhang Z."/>
            <person name="Wang Q."/>
            <person name="Ren J."/>
            <person name="Wang M."/>
            <person name="Xu W."/>
            <person name="Wang J."/>
            <person name="Lu Y."/>
            <person name="Du Q."/>
            <person name="Sun Z."/>
        </authorList>
    </citation>
    <scope>NUCLEOTIDE SEQUENCE [LARGE SCALE GENOMIC DNA]</scope>
    <source>
        <strain evidence="2 3">D1-5</strain>
    </source>
</reference>
<evidence type="ECO:0000313" key="3">
    <source>
        <dbReference type="Proteomes" id="UP000030106"/>
    </source>
</evidence>
<protein>
    <submittedName>
        <fullName evidence="2">Uncharacterized protein</fullName>
    </submittedName>
</protein>
<dbReference type="HOGENOM" id="CLU_2276978_0_0_1"/>
<comment type="caution">
    <text evidence="2">The sequence shown here is derived from an EMBL/GenBank/DDBJ whole genome shotgun (WGS) entry which is preliminary data.</text>
</comment>
<proteinExistence type="predicted"/>
<feature type="region of interest" description="Disordered" evidence="1">
    <location>
        <begin position="1"/>
        <end position="40"/>
    </location>
</feature>
<accession>A0A0A2VAC8</accession>
<gene>
    <name evidence="2" type="ORF">BBAD15_g11501</name>
</gene>
<organism evidence="2 3">
    <name type="scientific">Beauveria bassiana D1-5</name>
    <dbReference type="NCBI Taxonomy" id="1245745"/>
    <lineage>
        <taxon>Eukaryota</taxon>
        <taxon>Fungi</taxon>
        <taxon>Dikarya</taxon>
        <taxon>Ascomycota</taxon>
        <taxon>Pezizomycotina</taxon>
        <taxon>Sordariomycetes</taxon>
        <taxon>Hypocreomycetidae</taxon>
        <taxon>Hypocreales</taxon>
        <taxon>Cordycipitaceae</taxon>
        <taxon>Beauveria</taxon>
    </lineage>
</organism>
<dbReference type="EMBL" id="ANFO01001258">
    <property type="protein sequence ID" value="KGQ03272.1"/>
    <property type="molecule type" value="Genomic_DNA"/>
</dbReference>
<feature type="compositionally biased region" description="Basic and acidic residues" evidence="1">
    <location>
        <begin position="17"/>
        <end position="26"/>
    </location>
</feature>
<dbReference type="Proteomes" id="UP000030106">
    <property type="component" value="Unassembled WGS sequence"/>
</dbReference>
<evidence type="ECO:0000313" key="2">
    <source>
        <dbReference type="EMBL" id="KGQ03272.1"/>
    </source>
</evidence>